<dbReference type="Proteomes" id="UP000821865">
    <property type="component" value="Chromosome 9"/>
</dbReference>
<accession>A0ACB8C3N0</accession>
<comment type="caution">
    <text evidence="1">The sequence shown here is derived from an EMBL/GenBank/DDBJ whole genome shotgun (WGS) entry which is preliminary data.</text>
</comment>
<organism evidence="1 2">
    <name type="scientific">Dermacentor silvarum</name>
    <name type="common">Tick</name>
    <dbReference type="NCBI Taxonomy" id="543639"/>
    <lineage>
        <taxon>Eukaryota</taxon>
        <taxon>Metazoa</taxon>
        <taxon>Ecdysozoa</taxon>
        <taxon>Arthropoda</taxon>
        <taxon>Chelicerata</taxon>
        <taxon>Arachnida</taxon>
        <taxon>Acari</taxon>
        <taxon>Parasitiformes</taxon>
        <taxon>Ixodida</taxon>
        <taxon>Ixodoidea</taxon>
        <taxon>Ixodidae</taxon>
        <taxon>Rhipicephalinae</taxon>
        <taxon>Dermacentor</taxon>
    </lineage>
</organism>
<dbReference type="EMBL" id="CM023478">
    <property type="protein sequence ID" value="KAH7933448.1"/>
    <property type="molecule type" value="Genomic_DNA"/>
</dbReference>
<keyword evidence="2" id="KW-1185">Reference proteome</keyword>
<name>A0ACB8C3N0_DERSI</name>
<evidence type="ECO:0000313" key="1">
    <source>
        <dbReference type="EMBL" id="KAH7933448.1"/>
    </source>
</evidence>
<sequence>MHRPITLAHVLTRLLHKVYVRRLMAKVKLDLRQRAFILADGCAENQLLLRTIIHEAKHKFVPLAMASVDVAKAFDKVVHPAITYGLRRKGVSDEFFTYIGDFYSRATTGLTFGSHTRLLHPTRGVRQGDPLSPLLFNLILDEFFESQPSEVSFTCDGFSTAAWRLWMMSSSQPILPILTKAKPKQEDFTKNSNKKPRKNIK</sequence>
<protein>
    <submittedName>
        <fullName evidence="1">Uncharacterized protein</fullName>
    </submittedName>
</protein>
<evidence type="ECO:0000313" key="2">
    <source>
        <dbReference type="Proteomes" id="UP000821865"/>
    </source>
</evidence>
<proteinExistence type="predicted"/>
<gene>
    <name evidence="1" type="ORF">HPB49_012594</name>
</gene>
<reference evidence="1" key="1">
    <citation type="submission" date="2020-05" db="EMBL/GenBank/DDBJ databases">
        <title>Large-scale comparative analyses of tick genomes elucidate their genetic diversity and vector capacities.</title>
        <authorList>
            <person name="Jia N."/>
            <person name="Wang J."/>
            <person name="Shi W."/>
            <person name="Du L."/>
            <person name="Sun Y."/>
            <person name="Zhan W."/>
            <person name="Jiang J."/>
            <person name="Wang Q."/>
            <person name="Zhang B."/>
            <person name="Ji P."/>
            <person name="Sakyi L.B."/>
            <person name="Cui X."/>
            <person name="Yuan T."/>
            <person name="Jiang B."/>
            <person name="Yang W."/>
            <person name="Lam T.T.-Y."/>
            <person name="Chang Q."/>
            <person name="Ding S."/>
            <person name="Wang X."/>
            <person name="Zhu J."/>
            <person name="Ruan X."/>
            <person name="Zhao L."/>
            <person name="Wei J."/>
            <person name="Que T."/>
            <person name="Du C."/>
            <person name="Cheng J."/>
            <person name="Dai P."/>
            <person name="Han X."/>
            <person name="Huang E."/>
            <person name="Gao Y."/>
            <person name="Liu J."/>
            <person name="Shao H."/>
            <person name="Ye R."/>
            <person name="Li L."/>
            <person name="Wei W."/>
            <person name="Wang X."/>
            <person name="Wang C."/>
            <person name="Yang T."/>
            <person name="Huo Q."/>
            <person name="Li W."/>
            <person name="Guo W."/>
            <person name="Chen H."/>
            <person name="Zhou L."/>
            <person name="Ni X."/>
            <person name="Tian J."/>
            <person name="Zhou Y."/>
            <person name="Sheng Y."/>
            <person name="Liu T."/>
            <person name="Pan Y."/>
            <person name="Xia L."/>
            <person name="Li J."/>
            <person name="Zhao F."/>
            <person name="Cao W."/>
        </authorList>
    </citation>
    <scope>NUCLEOTIDE SEQUENCE</scope>
    <source>
        <strain evidence="1">Dsil-2018</strain>
    </source>
</reference>